<dbReference type="RefSeq" id="WP_173560255.1">
    <property type="nucleotide sequence ID" value="NZ_JAPIUZ010000004.1"/>
</dbReference>
<dbReference type="Proteomes" id="UP001301152">
    <property type="component" value="Unassembled WGS sequence"/>
</dbReference>
<evidence type="ECO:0000259" key="1">
    <source>
        <dbReference type="Pfam" id="PF19307"/>
    </source>
</evidence>
<organism evidence="2 3">
    <name type="scientific">Acetobacter thailandicus</name>
    <dbReference type="NCBI Taxonomy" id="1502842"/>
    <lineage>
        <taxon>Bacteria</taxon>
        <taxon>Pseudomonadati</taxon>
        <taxon>Pseudomonadota</taxon>
        <taxon>Alphaproteobacteria</taxon>
        <taxon>Acetobacterales</taxon>
        <taxon>Acetobacteraceae</taxon>
        <taxon>Acetobacter</taxon>
    </lineage>
</organism>
<keyword evidence="3" id="KW-1185">Reference proteome</keyword>
<dbReference type="Pfam" id="PF19307">
    <property type="entry name" value="SrpI-like"/>
    <property type="match status" value="1"/>
</dbReference>
<name>A0ABT3QFL1_9PROT</name>
<dbReference type="NCBIfam" id="NF041163">
    <property type="entry name" value="encap_f2b"/>
    <property type="match status" value="1"/>
</dbReference>
<evidence type="ECO:0000313" key="3">
    <source>
        <dbReference type="Proteomes" id="UP001301152"/>
    </source>
</evidence>
<dbReference type="InterPro" id="IPR049817">
    <property type="entry name" value="Encap_f2b"/>
</dbReference>
<dbReference type="InterPro" id="IPR045641">
    <property type="entry name" value="SrpI-like"/>
</dbReference>
<protein>
    <submittedName>
        <fullName evidence="2">Family 2B encapsulin nanocompartment shell protein</fullName>
    </submittedName>
</protein>
<gene>
    <name evidence="2" type="ORF">OQ497_08895</name>
</gene>
<dbReference type="EMBL" id="JAPIUZ010000004">
    <property type="protein sequence ID" value="MCX2564075.1"/>
    <property type="molecule type" value="Genomic_DNA"/>
</dbReference>
<feature type="domain" description="Type 2A encapsulin shell protein SrpI-like" evidence="1">
    <location>
        <begin position="207"/>
        <end position="453"/>
    </location>
</feature>
<dbReference type="NCBIfam" id="NF041162">
    <property type="entry name" value="encap_f2a"/>
    <property type="match status" value="1"/>
</dbReference>
<proteinExistence type="predicted"/>
<accession>A0ABT3QFL1</accession>
<dbReference type="InterPro" id="IPR049822">
    <property type="entry name" value="Encap_f2a"/>
</dbReference>
<comment type="caution">
    <text evidence="2">The sequence shown here is derived from an EMBL/GenBank/DDBJ whole genome shotgun (WGS) entry which is preliminary data.</text>
</comment>
<sequence length="460" mass="50987">MTEIHPAASAGASALDRNLSARQLSTAHVTQVQNLERTPRWLHRLLPWVNVGGGVFRVNRRRIISPWFAGVVFSGTGDRLHPTSESLAVFPGFSAQKHAEIEKVVQAFKTRNIAAGEEFSVDNGSLLIVAEGQVQQKIKAAQGRYIRHLLLAPGQSDLVRHNEKYGVLIAVGETKVVTLSPDTVHEHPWLAETFSHFGHGNIGASGINQYGEAAVQVLSSVDGEPRLPTTFVDYQDRPREYYLHSLQTVLRTHTRVTDLYSNEFDQLREQVRVVIDVIREREEWELLNNPEFGLMRETAVAQRIPTRSGPPTPDDLDELISKVWKKPAFFLAHPKAIAAFGREATRRGVPPPTVTLFGSPFLTWRGIPLVPSDKIPVSEAGETSILLLRVGEEEQGVIGLHNTGITGEVEPGLSVRYSGTDQYSVASHLITRYFSAAVLVEDAIARLDNVLIGNYYDYTT</sequence>
<evidence type="ECO:0000313" key="2">
    <source>
        <dbReference type="EMBL" id="MCX2564075.1"/>
    </source>
</evidence>
<reference evidence="2 3" key="1">
    <citation type="submission" date="2022-11" db="EMBL/GenBank/DDBJ databases">
        <title>Genome sequencing of Acetobacter type strain.</title>
        <authorList>
            <person name="Heo J."/>
            <person name="Lee D."/>
            <person name="Han B.-H."/>
            <person name="Hong S.-B."/>
            <person name="Kwon S.-W."/>
        </authorList>
    </citation>
    <scope>NUCLEOTIDE SEQUENCE [LARGE SCALE GENOMIC DNA]</scope>
    <source>
        <strain evidence="2 3">KACC 21253</strain>
    </source>
</reference>